<organism evidence="3 4">
    <name type="scientific">Syphacia muris</name>
    <dbReference type="NCBI Taxonomy" id="451379"/>
    <lineage>
        <taxon>Eukaryota</taxon>
        <taxon>Metazoa</taxon>
        <taxon>Ecdysozoa</taxon>
        <taxon>Nematoda</taxon>
        <taxon>Chromadorea</taxon>
        <taxon>Rhabditida</taxon>
        <taxon>Spirurina</taxon>
        <taxon>Oxyuridomorpha</taxon>
        <taxon>Oxyuroidea</taxon>
        <taxon>Oxyuridae</taxon>
        <taxon>Syphacia</taxon>
    </lineage>
</organism>
<keyword evidence="3" id="KW-1185">Reference proteome</keyword>
<feature type="transmembrane region" description="Helical" evidence="2">
    <location>
        <begin position="221"/>
        <end position="246"/>
    </location>
</feature>
<accession>A0A0N5ALE2</accession>
<feature type="transmembrane region" description="Helical" evidence="2">
    <location>
        <begin position="82"/>
        <end position="101"/>
    </location>
</feature>
<dbReference type="PANTHER" id="PTHR38553">
    <property type="entry name" value="PROTEIN CBG19621"/>
    <property type="match status" value="1"/>
</dbReference>
<keyword evidence="2" id="KW-1133">Transmembrane helix</keyword>
<evidence type="ECO:0000313" key="3">
    <source>
        <dbReference type="Proteomes" id="UP000046393"/>
    </source>
</evidence>
<evidence type="ECO:0000256" key="1">
    <source>
        <dbReference type="SAM" id="MobiDB-lite"/>
    </source>
</evidence>
<keyword evidence="2" id="KW-0472">Membrane</keyword>
<evidence type="ECO:0000313" key="4">
    <source>
        <dbReference type="WBParaSite" id="SMUV_0000535801-mRNA-1"/>
    </source>
</evidence>
<feature type="transmembrane region" description="Helical" evidence="2">
    <location>
        <begin position="266"/>
        <end position="285"/>
    </location>
</feature>
<feature type="transmembrane region" description="Helical" evidence="2">
    <location>
        <begin position="146"/>
        <end position="166"/>
    </location>
</feature>
<dbReference type="Proteomes" id="UP000046393">
    <property type="component" value="Unplaced"/>
</dbReference>
<dbReference type="PANTHER" id="PTHR38553:SF1">
    <property type="entry name" value="G PROTEIN-COUPLED RECEPTOR"/>
    <property type="match status" value="1"/>
</dbReference>
<feature type="transmembrane region" description="Helical" evidence="2">
    <location>
        <begin position="113"/>
        <end position="134"/>
    </location>
</feature>
<feature type="transmembrane region" description="Helical" evidence="2">
    <location>
        <begin position="52"/>
        <end position="70"/>
    </location>
</feature>
<feature type="region of interest" description="Disordered" evidence="1">
    <location>
        <begin position="348"/>
        <end position="374"/>
    </location>
</feature>
<sequence>MNWLTKILSLLTDIDILTNSSASTFTHNHSFDIFTKNCVNDYDSTACIRGSAIGFLSIITAILCGIRIFNLHRPSRPDYHKIVLFYVLFLQAFIGSLEWLFGWKSQTALFNIYARALELLIICHFYLSVVCILMRWNNHTATRLPVLALTVMFIYFTFLLAVGLVFAMEPWRDCRAPYWIWLSGGNVLTVQMIVLSFAIIIRRLNSISSGEGVFRHHKQQFFSLLWAFETSTLVDLGYHITLYLLAGQEGCSSVFRHNQIRYTIVKVPYELISFLLPIWIILLVFQPLRKSNSSYVDNDDSDFTFFSDTRARSISNVVVVRNWRRRYRPLGSSQWSFVNPATQIVSPQRVRRPSRTQSAPLLISRPPRRNSLSHSMISSPLYPIPEEAHSFYSCSPMSSACSGNTSIEPVIDSD</sequence>
<dbReference type="WBParaSite" id="SMUV_0000535801-mRNA-1">
    <property type="protein sequence ID" value="SMUV_0000535801-mRNA-1"/>
    <property type="gene ID" value="SMUV_0000535801"/>
</dbReference>
<name>A0A0N5ALE2_9BILA</name>
<keyword evidence="2" id="KW-0812">Transmembrane</keyword>
<proteinExistence type="predicted"/>
<evidence type="ECO:0000256" key="2">
    <source>
        <dbReference type="SAM" id="Phobius"/>
    </source>
</evidence>
<protein>
    <submittedName>
        <fullName evidence="4">DUF1084 domain-containing protein</fullName>
    </submittedName>
</protein>
<dbReference type="AlphaFoldDB" id="A0A0N5ALE2"/>
<feature type="transmembrane region" description="Helical" evidence="2">
    <location>
        <begin position="178"/>
        <end position="201"/>
    </location>
</feature>
<reference evidence="4" key="1">
    <citation type="submission" date="2017-02" db="UniProtKB">
        <authorList>
            <consortium name="WormBaseParasite"/>
        </authorList>
    </citation>
    <scope>IDENTIFICATION</scope>
</reference>